<proteinExistence type="predicted"/>
<protein>
    <submittedName>
        <fullName evidence="1">Uncharacterized protein</fullName>
    </submittedName>
</protein>
<gene>
    <name evidence="1" type="ORF">BDN72DRAFT_863664</name>
</gene>
<keyword evidence="2" id="KW-1185">Reference proteome</keyword>
<dbReference type="EMBL" id="ML208668">
    <property type="protein sequence ID" value="TFK61355.1"/>
    <property type="molecule type" value="Genomic_DNA"/>
</dbReference>
<name>A0ACD3A7G9_9AGAR</name>
<reference evidence="1 2" key="1">
    <citation type="journal article" date="2019" name="Nat. Ecol. Evol.">
        <title>Megaphylogeny resolves global patterns of mushroom evolution.</title>
        <authorList>
            <person name="Varga T."/>
            <person name="Krizsan K."/>
            <person name="Foldi C."/>
            <person name="Dima B."/>
            <person name="Sanchez-Garcia M."/>
            <person name="Sanchez-Ramirez S."/>
            <person name="Szollosi G.J."/>
            <person name="Szarkandi J.G."/>
            <person name="Papp V."/>
            <person name="Albert L."/>
            <person name="Andreopoulos W."/>
            <person name="Angelini C."/>
            <person name="Antonin V."/>
            <person name="Barry K.W."/>
            <person name="Bougher N.L."/>
            <person name="Buchanan P."/>
            <person name="Buyck B."/>
            <person name="Bense V."/>
            <person name="Catcheside P."/>
            <person name="Chovatia M."/>
            <person name="Cooper J."/>
            <person name="Damon W."/>
            <person name="Desjardin D."/>
            <person name="Finy P."/>
            <person name="Geml J."/>
            <person name="Haridas S."/>
            <person name="Hughes K."/>
            <person name="Justo A."/>
            <person name="Karasinski D."/>
            <person name="Kautmanova I."/>
            <person name="Kiss B."/>
            <person name="Kocsube S."/>
            <person name="Kotiranta H."/>
            <person name="LaButti K.M."/>
            <person name="Lechner B.E."/>
            <person name="Liimatainen K."/>
            <person name="Lipzen A."/>
            <person name="Lukacs Z."/>
            <person name="Mihaltcheva S."/>
            <person name="Morgado L.N."/>
            <person name="Niskanen T."/>
            <person name="Noordeloos M.E."/>
            <person name="Ohm R.A."/>
            <person name="Ortiz-Santana B."/>
            <person name="Ovrebo C."/>
            <person name="Racz N."/>
            <person name="Riley R."/>
            <person name="Savchenko A."/>
            <person name="Shiryaev A."/>
            <person name="Soop K."/>
            <person name="Spirin V."/>
            <person name="Szebenyi C."/>
            <person name="Tomsovsky M."/>
            <person name="Tulloss R.E."/>
            <person name="Uehling J."/>
            <person name="Grigoriev I.V."/>
            <person name="Vagvolgyi C."/>
            <person name="Papp T."/>
            <person name="Martin F.M."/>
            <person name="Miettinen O."/>
            <person name="Hibbett D.S."/>
            <person name="Nagy L.G."/>
        </authorList>
    </citation>
    <scope>NUCLEOTIDE SEQUENCE [LARGE SCALE GENOMIC DNA]</scope>
    <source>
        <strain evidence="1 2">NL-1719</strain>
    </source>
</reference>
<dbReference type="Proteomes" id="UP000308600">
    <property type="component" value="Unassembled WGS sequence"/>
</dbReference>
<sequence length="231" mass="27335">MSDFGLAIIMEYTECSPLITEDELNDWYNIDRNPRYGPIPGILYMSRWKKTDTEYPSWLTVYDLAYPEIAQSPAFISILTNPSAKDISILSRLQSFERRIYQIVGSYLKPNALLSQLALGKYTFVDHIEVTPMHEIEFNHWCDDEHMPMLLGMPGWVRGRRYKLLERYKTILGQYQMDDNPQIEYTMIHELEVEGLAELPSYWEIVRTPWRDRVMGSTVKRELRLFERYSS</sequence>
<evidence type="ECO:0000313" key="2">
    <source>
        <dbReference type="Proteomes" id="UP000308600"/>
    </source>
</evidence>
<accession>A0ACD3A7G9</accession>
<organism evidence="1 2">
    <name type="scientific">Pluteus cervinus</name>
    <dbReference type="NCBI Taxonomy" id="181527"/>
    <lineage>
        <taxon>Eukaryota</taxon>
        <taxon>Fungi</taxon>
        <taxon>Dikarya</taxon>
        <taxon>Basidiomycota</taxon>
        <taxon>Agaricomycotina</taxon>
        <taxon>Agaricomycetes</taxon>
        <taxon>Agaricomycetidae</taxon>
        <taxon>Agaricales</taxon>
        <taxon>Pluteineae</taxon>
        <taxon>Pluteaceae</taxon>
        <taxon>Pluteus</taxon>
    </lineage>
</organism>
<evidence type="ECO:0000313" key="1">
    <source>
        <dbReference type="EMBL" id="TFK61355.1"/>
    </source>
</evidence>